<feature type="domain" description="EamA" evidence="7">
    <location>
        <begin position="165"/>
        <end position="300"/>
    </location>
</feature>
<keyword evidence="5 6" id="KW-0472">Membrane</keyword>
<dbReference type="InterPro" id="IPR037185">
    <property type="entry name" value="EmrE-like"/>
</dbReference>
<dbReference type="Proteomes" id="UP000268313">
    <property type="component" value="Unassembled WGS sequence"/>
</dbReference>
<organism evidence="8 9">
    <name type="scientific">Corallococcus carmarthensis</name>
    <dbReference type="NCBI Taxonomy" id="2316728"/>
    <lineage>
        <taxon>Bacteria</taxon>
        <taxon>Pseudomonadati</taxon>
        <taxon>Myxococcota</taxon>
        <taxon>Myxococcia</taxon>
        <taxon>Myxococcales</taxon>
        <taxon>Cystobacterineae</taxon>
        <taxon>Myxococcaceae</taxon>
        <taxon>Corallococcus</taxon>
    </lineage>
</organism>
<keyword evidence="9" id="KW-1185">Reference proteome</keyword>
<evidence type="ECO:0000256" key="3">
    <source>
        <dbReference type="ARBA" id="ARBA00022692"/>
    </source>
</evidence>
<dbReference type="InterPro" id="IPR000620">
    <property type="entry name" value="EamA_dom"/>
</dbReference>
<dbReference type="PANTHER" id="PTHR32322">
    <property type="entry name" value="INNER MEMBRANE TRANSPORTER"/>
    <property type="match status" value="1"/>
</dbReference>
<sequence length="317" mass="33140">MSSVTVVSPVAKPAPRWKVSLAYATCFILWGSTWAAVKVGLEDLPPLRFVGTRMLVAGLALLPFARSRGTALGGGTGWRIAGIGVLQLAVPFGLLFVAQQWIPSSWSALLFSTFPVWLLLVGRIVLPDQPLTARKLFAAGLGLTGVVALQHQELVSLSFSGQVLLGCAMTLVAASVVAVANVLVRQHMTHVPPHLLTLVQTLSSAVLLLSASALLEWNQPVHWTPKAVGALLYLALGGTVLTYQCLYWLLPRISLAALGAMALLDTLVAVTLGVALLGEPLTPSLLAGGALILTAAALANRDEAPEAKVPPEAPPAA</sequence>
<comment type="caution">
    <text evidence="8">The sequence shown here is derived from an EMBL/GenBank/DDBJ whole genome shotgun (WGS) entry which is preliminary data.</text>
</comment>
<dbReference type="InterPro" id="IPR050638">
    <property type="entry name" value="AA-Vitamin_Transporters"/>
</dbReference>
<feature type="transmembrane region" description="Helical" evidence="6">
    <location>
        <begin position="163"/>
        <end position="183"/>
    </location>
</feature>
<dbReference type="Pfam" id="PF00892">
    <property type="entry name" value="EamA"/>
    <property type="match status" value="2"/>
</dbReference>
<accession>A0A3A8KLU6</accession>
<protein>
    <submittedName>
        <fullName evidence="8">EamA family transporter</fullName>
    </submittedName>
</protein>
<dbReference type="RefSeq" id="WP_120602067.1">
    <property type="nucleotide sequence ID" value="NZ_RAWE01000021.1"/>
</dbReference>
<evidence type="ECO:0000256" key="1">
    <source>
        <dbReference type="ARBA" id="ARBA00004141"/>
    </source>
</evidence>
<reference evidence="9" key="1">
    <citation type="submission" date="2018-09" db="EMBL/GenBank/DDBJ databases">
        <authorList>
            <person name="Livingstone P.G."/>
            <person name="Whitworth D.E."/>
        </authorList>
    </citation>
    <scope>NUCLEOTIDE SEQUENCE [LARGE SCALE GENOMIC DNA]</scope>
    <source>
        <strain evidence="9">CA043D</strain>
    </source>
</reference>
<keyword evidence="4 6" id="KW-1133">Transmembrane helix</keyword>
<name>A0A3A8KLU6_9BACT</name>
<evidence type="ECO:0000256" key="5">
    <source>
        <dbReference type="ARBA" id="ARBA00023136"/>
    </source>
</evidence>
<evidence type="ECO:0000313" key="9">
    <source>
        <dbReference type="Proteomes" id="UP000268313"/>
    </source>
</evidence>
<feature type="transmembrane region" description="Helical" evidence="6">
    <location>
        <begin position="195"/>
        <end position="215"/>
    </location>
</feature>
<evidence type="ECO:0000256" key="6">
    <source>
        <dbReference type="SAM" id="Phobius"/>
    </source>
</evidence>
<comment type="subcellular location">
    <subcellularLocation>
        <location evidence="1">Membrane</location>
        <topology evidence="1">Multi-pass membrane protein</topology>
    </subcellularLocation>
</comment>
<dbReference type="OrthoDB" id="9809509at2"/>
<evidence type="ECO:0000259" key="7">
    <source>
        <dbReference type="Pfam" id="PF00892"/>
    </source>
</evidence>
<proteinExistence type="inferred from homology"/>
<dbReference type="PANTHER" id="PTHR32322:SF2">
    <property type="entry name" value="EAMA DOMAIN-CONTAINING PROTEIN"/>
    <property type="match status" value="1"/>
</dbReference>
<evidence type="ECO:0000256" key="2">
    <source>
        <dbReference type="ARBA" id="ARBA00007362"/>
    </source>
</evidence>
<dbReference type="AlphaFoldDB" id="A0A3A8KLU6"/>
<keyword evidence="3 6" id="KW-0812">Transmembrane</keyword>
<evidence type="ECO:0000313" key="8">
    <source>
        <dbReference type="EMBL" id="RKH05185.1"/>
    </source>
</evidence>
<dbReference type="EMBL" id="RAWE01000021">
    <property type="protein sequence ID" value="RKH05185.1"/>
    <property type="molecule type" value="Genomic_DNA"/>
</dbReference>
<feature type="domain" description="EamA" evidence="7">
    <location>
        <begin position="24"/>
        <end position="147"/>
    </location>
</feature>
<dbReference type="SUPFAM" id="SSF103481">
    <property type="entry name" value="Multidrug resistance efflux transporter EmrE"/>
    <property type="match status" value="2"/>
</dbReference>
<feature type="transmembrane region" description="Helical" evidence="6">
    <location>
        <begin position="255"/>
        <end position="275"/>
    </location>
</feature>
<gene>
    <name evidence="8" type="ORF">D7X32_08820</name>
</gene>
<feature type="transmembrane region" description="Helical" evidence="6">
    <location>
        <begin position="108"/>
        <end position="126"/>
    </location>
</feature>
<feature type="transmembrane region" description="Helical" evidence="6">
    <location>
        <begin position="77"/>
        <end position="102"/>
    </location>
</feature>
<feature type="transmembrane region" description="Helical" evidence="6">
    <location>
        <begin position="21"/>
        <end position="41"/>
    </location>
</feature>
<feature type="transmembrane region" description="Helical" evidence="6">
    <location>
        <begin position="47"/>
        <end position="65"/>
    </location>
</feature>
<dbReference type="GO" id="GO:0016020">
    <property type="term" value="C:membrane"/>
    <property type="evidence" value="ECO:0007669"/>
    <property type="project" value="UniProtKB-SubCell"/>
</dbReference>
<evidence type="ECO:0000256" key="4">
    <source>
        <dbReference type="ARBA" id="ARBA00022989"/>
    </source>
</evidence>
<comment type="similarity">
    <text evidence="2">Belongs to the EamA transporter family.</text>
</comment>
<feature type="transmembrane region" description="Helical" evidence="6">
    <location>
        <begin position="227"/>
        <end position="250"/>
    </location>
</feature>